<gene>
    <name evidence="2" type="ORF">ACFSTG_01205</name>
</gene>
<keyword evidence="3" id="KW-1185">Reference proteome</keyword>
<dbReference type="RefSeq" id="WP_380747651.1">
    <property type="nucleotide sequence ID" value="NZ_JBHULT010000005.1"/>
</dbReference>
<organism evidence="2 3">
    <name type="scientific">Salinimicrobium flavum</name>
    <dbReference type="NCBI Taxonomy" id="1737065"/>
    <lineage>
        <taxon>Bacteria</taxon>
        <taxon>Pseudomonadati</taxon>
        <taxon>Bacteroidota</taxon>
        <taxon>Flavobacteriia</taxon>
        <taxon>Flavobacteriales</taxon>
        <taxon>Flavobacteriaceae</taxon>
        <taxon>Salinimicrobium</taxon>
    </lineage>
</organism>
<evidence type="ECO:0000313" key="2">
    <source>
        <dbReference type="EMBL" id="MFD2516502.1"/>
    </source>
</evidence>
<keyword evidence="1" id="KW-0472">Membrane</keyword>
<reference evidence="3" key="1">
    <citation type="journal article" date="2019" name="Int. J. Syst. Evol. Microbiol.">
        <title>The Global Catalogue of Microorganisms (GCM) 10K type strain sequencing project: providing services to taxonomists for standard genome sequencing and annotation.</title>
        <authorList>
            <consortium name="The Broad Institute Genomics Platform"/>
            <consortium name="The Broad Institute Genome Sequencing Center for Infectious Disease"/>
            <person name="Wu L."/>
            <person name="Ma J."/>
        </authorList>
    </citation>
    <scope>NUCLEOTIDE SEQUENCE [LARGE SCALE GENOMIC DNA]</scope>
    <source>
        <strain evidence="3">KCTC 42585</strain>
    </source>
</reference>
<keyword evidence="1" id="KW-1133">Transmembrane helix</keyword>
<accession>A0ABW5IS64</accession>
<sequence length="40" mass="4490">MSTEEKDSKNKEKVSILEAWSDNLLAAAFFIFLVLLGFIA</sequence>
<proteinExistence type="predicted"/>
<evidence type="ECO:0000313" key="3">
    <source>
        <dbReference type="Proteomes" id="UP001597468"/>
    </source>
</evidence>
<name>A0ABW5IS64_9FLAO</name>
<protein>
    <submittedName>
        <fullName evidence="2">Uncharacterized protein</fullName>
    </submittedName>
</protein>
<evidence type="ECO:0000256" key="1">
    <source>
        <dbReference type="SAM" id="Phobius"/>
    </source>
</evidence>
<dbReference type="Proteomes" id="UP001597468">
    <property type="component" value="Unassembled WGS sequence"/>
</dbReference>
<keyword evidence="1" id="KW-0812">Transmembrane</keyword>
<dbReference type="EMBL" id="JBHULT010000005">
    <property type="protein sequence ID" value="MFD2516502.1"/>
    <property type="molecule type" value="Genomic_DNA"/>
</dbReference>
<comment type="caution">
    <text evidence="2">The sequence shown here is derived from an EMBL/GenBank/DDBJ whole genome shotgun (WGS) entry which is preliminary data.</text>
</comment>
<feature type="transmembrane region" description="Helical" evidence="1">
    <location>
        <begin position="20"/>
        <end position="39"/>
    </location>
</feature>